<keyword evidence="1" id="KW-0004">4Fe-4S</keyword>
<dbReference type="SUPFAM" id="SSF51905">
    <property type="entry name" value="FAD/NAD(P)-binding domain"/>
    <property type="match status" value="1"/>
</dbReference>
<evidence type="ECO:0000256" key="2">
    <source>
        <dbReference type="ARBA" id="ARBA00022723"/>
    </source>
</evidence>
<evidence type="ECO:0008006" key="9">
    <source>
        <dbReference type="Google" id="ProtNLM"/>
    </source>
</evidence>
<evidence type="ECO:0000256" key="5">
    <source>
        <dbReference type="ARBA" id="ARBA00023014"/>
    </source>
</evidence>
<reference evidence="8" key="1">
    <citation type="submission" date="2016-04" db="EMBL/GenBank/DDBJ databases">
        <authorList>
            <person name="Evans L.H."/>
            <person name="Alamgir A."/>
            <person name="Owens N."/>
            <person name="Weber N.D."/>
            <person name="Virtaneva K."/>
            <person name="Barbian K."/>
            <person name="Babar A."/>
            <person name="Rosenke K."/>
        </authorList>
    </citation>
    <scope>NUCLEOTIDE SEQUENCE</scope>
    <source>
        <strain evidence="8">86-2</strain>
    </source>
</reference>
<dbReference type="GO" id="GO:0051539">
    <property type="term" value="F:4 iron, 4 sulfur cluster binding"/>
    <property type="evidence" value="ECO:0007669"/>
    <property type="project" value="UniProtKB-KW"/>
</dbReference>
<dbReference type="GO" id="GO:0016491">
    <property type="term" value="F:oxidoreductase activity"/>
    <property type="evidence" value="ECO:0007669"/>
    <property type="project" value="UniProtKB-KW"/>
</dbReference>
<dbReference type="InterPro" id="IPR039650">
    <property type="entry name" value="HdrA-like"/>
</dbReference>
<evidence type="ECO:0000256" key="6">
    <source>
        <dbReference type="SAM" id="MobiDB-lite"/>
    </source>
</evidence>
<dbReference type="AlphaFoldDB" id="A0A212JQH2"/>
<evidence type="ECO:0000256" key="4">
    <source>
        <dbReference type="ARBA" id="ARBA00023004"/>
    </source>
</evidence>
<keyword evidence="3" id="KW-0560">Oxidoreductase</keyword>
<proteinExistence type="predicted"/>
<feature type="compositionally biased region" description="Basic and acidic residues" evidence="6">
    <location>
        <begin position="603"/>
        <end position="616"/>
    </location>
</feature>
<keyword evidence="4" id="KW-0408">Iron</keyword>
<protein>
    <recommendedName>
        <fullName evidence="9">Pyridine nucleotide-disulfide oxidoreductase</fullName>
    </recommendedName>
</protein>
<dbReference type="EMBL" id="FLUL01000001">
    <property type="protein sequence ID" value="SBW01672.1"/>
    <property type="molecule type" value="Genomic_DNA"/>
</dbReference>
<feature type="region of interest" description="Disordered" evidence="6">
    <location>
        <begin position="603"/>
        <end position="628"/>
    </location>
</feature>
<dbReference type="Gene3D" id="2.60.120.260">
    <property type="entry name" value="Galactose-binding domain-like"/>
    <property type="match status" value="1"/>
</dbReference>
<dbReference type="Pfam" id="PF12831">
    <property type="entry name" value="FAD_oxidored"/>
    <property type="match status" value="1"/>
</dbReference>
<name>A0A212JQH2_9BACT</name>
<keyword evidence="7" id="KW-0732">Signal</keyword>
<dbReference type="InterPro" id="IPR036188">
    <property type="entry name" value="FAD/NAD-bd_sf"/>
</dbReference>
<feature type="signal peptide" evidence="7">
    <location>
        <begin position="1"/>
        <end position="23"/>
    </location>
</feature>
<accession>A0A212JQH2</accession>
<evidence type="ECO:0000256" key="3">
    <source>
        <dbReference type="ARBA" id="ARBA00023002"/>
    </source>
</evidence>
<feature type="chain" id="PRO_5012465410" description="Pyridine nucleotide-disulfide oxidoreductase" evidence="7">
    <location>
        <begin position="24"/>
        <end position="628"/>
    </location>
</feature>
<evidence type="ECO:0000256" key="1">
    <source>
        <dbReference type="ARBA" id="ARBA00022485"/>
    </source>
</evidence>
<dbReference type="PANTHER" id="PTHR43498:SF1">
    <property type="entry name" value="COB--COM HETERODISULFIDE REDUCTASE IRON-SULFUR SUBUNIT A"/>
    <property type="match status" value="1"/>
</dbReference>
<gene>
    <name evidence="8" type="ORF">KL86DYS2_12092</name>
</gene>
<keyword evidence="5" id="KW-0411">Iron-sulfur</keyword>
<evidence type="ECO:0000313" key="8">
    <source>
        <dbReference type="EMBL" id="SBW01672.1"/>
    </source>
</evidence>
<dbReference type="Gene3D" id="3.50.50.60">
    <property type="entry name" value="FAD/NAD(P)-binding domain"/>
    <property type="match status" value="1"/>
</dbReference>
<dbReference type="GO" id="GO:0046872">
    <property type="term" value="F:metal ion binding"/>
    <property type="evidence" value="ECO:0007669"/>
    <property type="project" value="UniProtKB-KW"/>
</dbReference>
<evidence type="ECO:0000256" key="7">
    <source>
        <dbReference type="SAM" id="SignalP"/>
    </source>
</evidence>
<dbReference type="PANTHER" id="PTHR43498">
    <property type="entry name" value="FERREDOXIN:COB-COM HETERODISULFIDE REDUCTASE SUBUNIT A"/>
    <property type="match status" value="1"/>
</dbReference>
<sequence length="628" mass="69896">MKKYMKRAVLFSLLLLVYSTSFAAELLVEAESFDDKGGWVLDQQFMDQMGSPYLMAHGMGQPVADATKSITFPEAGTYYVYVRTFNWTSPWTDADGPGKFTLKVGGKKLPVVLGSKGSEWYWQSAGKVTIKNPNTTISLVDLTGFNGRCDAIYFTTESGQIPPSEIKKLAKFRKQKLNIPEVPTQIESYDFVVVGGGIAGMCAAAGASRLGCKVALINDRAILGGNNSSEVRVHLGGSIELEPNKGLGRMIREFGHSKEGNAKPAENYEDEKKSEFIANEKNVTLFSNYRAISVKKAGDKIESIIIKNIETGKEICLTAPIFSDCTGDGTIGYLAGADYTSGRESRAEYGEDMAPEVADNMTMGSSVQWYSVDAKKKANFPLFKYGVDFNSANSEKVTMGEWKWETGMNLDQVNEFERIRDYGLLVVYSNWSFLKNELKDNAKYNNRELGWVAYIAGKRESRRLLGDYVLKQDDIDKNVFHEDASFTTIWSIDLHFPDSVNSARFPGQEFKAATKHVQIYPYGVPYRCLYSRNIDNLFMAGRDISVTHVALGTVRVMRTTGMMGEVVGMAASLCKKYNASPRKVYQSHLAELKVLMKEGIGKKDVPDNQRFNESRPLKAPRGLQKKGN</sequence>
<keyword evidence="2" id="KW-0479">Metal-binding</keyword>
<organism evidence="8">
    <name type="scientific">uncultured Dysgonomonas sp</name>
    <dbReference type="NCBI Taxonomy" id="206096"/>
    <lineage>
        <taxon>Bacteria</taxon>
        <taxon>Pseudomonadati</taxon>
        <taxon>Bacteroidota</taxon>
        <taxon>Bacteroidia</taxon>
        <taxon>Bacteroidales</taxon>
        <taxon>Dysgonomonadaceae</taxon>
        <taxon>Dysgonomonas</taxon>
        <taxon>environmental samples</taxon>
    </lineage>
</organism>